<comment type="similarity">
    <text evidence="2">Belongs to the Rieske iron-sulfur protein family.</text>
</comment>
<evidence type="ECO:0000256" key="6">
    <source>
        <dbReference type="ARBA" id="ARBA00022714"/>
    </source>
</evidence>
<dbReference type="CDD" id="cd03471">
    <property type="entry name" value="Rieske_cytochrome_b6f"/>
    <property type="match status" value="1"/>
</dbReference>
<gene>
    <name evidence="21" type="ORF">FJAP1339_LOCUS6581</name>
</gene>
<dbReference type="InterPro" id="IPR023960">
    <property type="entry name" value="Cyt_b6_f_Rieske"/>
</dbReference>
<feature type="transmembrane region" description="Helical" evidence="18">
    <location>
        <begin position="114"/>
        <end position="136"/>
    </location>
</feature>
<evidence type="ECO:0000256" key="10">
    <source>
        <dbReference type="ARBA" id="ARBA00022989"/>
    </source>
</evidence>
<comment type="cofactor">
    <cofactor evidence="15">
        <name>[2Fe-2S] cluster</name>
        <dbReference type="ChEBI" id="CHEBI:190135"/>
    </cofactor>
</comment>
<keyword evidence="5 18" id="KW-0812">Transmembrane</keyword>
<keyword evidence="4" id="KW-0813">Transport</keyword>
<dbReference type="InterPro" id="IPR014349">
    <property type="entry name" value="Rieske_Fe-S_prot"/>
</dbReference>
<evidence type="ECO:0000256" key="4">
    <source>
        <dbReference type="ARBA" id="ARBA00022448"/>
    </source>
</evidence>
<evidence type="ECO:0000256" key="1">
    <source>
        <dbReference type="ARBA" id="ARBA00004167"/>
    </source>
</evidence>
<keyword evidence="19" id="KW-0732">Signal</keyword>
<dbReference type="Pfam" id="PF25471">
    <property type="entry name" value="TM_PetC"/>
    <property type="match status" value="1"/>
</dbReference>
<evidence type="ECO:0000256" key="2">
    <source>
        <dbReference type="ARBA" id="ARBA00010651"/>
    </source>
</evidence>
<dbReference type="NCBIfam" id="NF010001">
    <property type="entry name" value="PRK13474.1"/>
    <property type="match status" value="1"/>
</dbReference>
<keyword evidence="8" id="KW-1278">Translocase</keyword>
<keyword evidence="9" id="KW-0249">Electron transport</keyword>
<evidence type="ECO:0000256" key="14">
    <source>
        <dbReference type="ARBA" id="ARBA00023157"/>
    </source>
</evidence>
<dbReference type="FunFam" id="2.102.10.10:FF:000007">
    <property type="entry name" value="Cytochrome b6-f complex iron-sulfur subunit"/>
    <property type="match status" value="1"/>
</dbReference>
<dbReference type="GO" id="GO:0009579">
    <property type="term" value="C:thylakoid"/>
    <property type="evidence" value="ECO:0007669"/>
    <property type="project" value="UniProtKB-SubCell"/>
</dbReference>
<keyword evidence="14" id="KW-1015">Disulfide bond</keyword>
<dbReference type="InterPro" id="IPR017941">
    <property type="entry name" value="Rieske_2Fe-2S"/>
</dbReference>
<evidence type="ECO:0000256" key="15">
    <source>
        <dbReference type="ARBA" id="ARBA00034078"/>
    </source>
</evidence>
<proteinExistence type="inferred from homology"/>
<dbReference type="Pfam" id="PF00355">
    <property type="entry name" value="Rieske"/>
    <property type="match status" value="1"/>
</dbReference>
<feature type="chain" id="PRO_5031454228" description="plastoquinol--plastocyanin reductase" evidence="19">
    <location>
        <begin position="17"/>
        <end position="272"/>
    </location>
</feature>
<dbReference type="EC" id="7.1.1.6" evidence="3"/>
<evidence type="ECO:0000259" key="20">
    <source>
        <dbReference type="PROSITE" id="PS51296"/>
    </source>
</evidence>
<evidence type="ECO:0000256" key="17">
    <source>
        <dbReference type="ARBA" id="ARBA00060385"/>
    </source>
</evidence>
<dbReference type="Gene3D" id="2.102.10.10">
    <property type="entry name" value="Rieske [2Fe-2S] iron-sulphur domain"/>
    <property type="match status" value="1"/>
</dbReference>
<dbReference type="InterPro" id="IPR057415">
    <property type="entry name" value="TM_PetC"/>
</dbReference>
<accession>A0A7S2V1Z6</accession>
<dbReference type="InterPro" id="IPR005805">
    <property type="entry name" value="Rieske_Fe-S_prot_C"/>
</dbReference>
<dbReference type="Gene3D" id="1.20.5.700">
    <property type="entry name" value="Single helix bin"/>
    <property type="match status" value="1"/>
</dbReference>
<evidence type="ECO:0000256" key="18">
    <source>
        <dbReference type="SAM" id="Phobius"/>
    </source>
</evidence>
<dbReference type="GO" id="GO:0051537">
    <property type="term" value="F:2 iron, 2 sulfur cluster binding"/>
    <property type="evidence" value="ECO:0007669"/>
    <property type="project" value="UniProtKB-KW"/>
</dbReference>
<evidence type="ECO:0000256" key="7">
    <source>
        <dbReference type="ARBA" id="ARBA00022723"/>
    </source>
</evidence>
<comment type="subcellular location">
    <subcellularLocation>
        <location evidence="1">Membrane</location>
        <topology evidence="1">Single-pass membrane protein</topology>
    </subcellularLocation>
    <subcellularLocation>
        <location evidence="17">Thylakoid</location>
    </subcellularLocation>
</comment>
<evidence type="ECO:0000313" key="21">
    <source>
        <dbReference type="EMBL" id="CAD9864669.1"/>
    </source>
</evidence>
<dbReference type="PRINTS" id="PR00162">
    <property type="entry name" value="RIESKE"/>
</dbReference>
<evidence type="ECO:0000256" key="9">
    <source>
        <dbReference type="ARBA" id="ARBA00022982"/>
    </source>
</evidence>
<keyword evidence="7" id="KW-0479">Metal-binding</keyword>
<dbReference type="PROSITE" id="PS51296">
    <property type="entry name" value="RIESKE"/>
    <property type="match status" value="1"/>
</dbReference>
<dbReference type="GO" id="GO:0046872">
    <property type="term" value="F:metal ion binding"/>
    <property type="evidence" value="ECO:0007669"/>
    <property type="project" value="UniProtKB-KW"/>
</dbReference>
<dbReference type="SUPFAM" id="SSF50022">
    <property type="entry name" value="ISP domain"/>
    <property type="match status" value="1"/>
</dbReference>
<dbReference type="GO" id="GO:0016020">
    <property type="term" value="C:membrane"/>
    <property type="evidence" value="ECO:0007669"/>
    <property type="project" value="UniProtKB-SubCell"/>
</dbReference>
<keyword evidence="13 18" id="KW-0472">Membrane</keyword>
<feature type="domain" description="Rieske" evidence="20">
    <location>
        <begin position="159"/>
        <end position="255"/>
    </location>
</feature>
<dbReference type="PANTHER" id="PTHR10134">
    <property type="entry name" value="CYTOCHROME B-C1 COMPLEX SUBUNIT RIESKE, MITOCHONDRIAL"/>
    <property type="match status" value="1"/>
</dbReference>
<evidence type="ECO:0000256" key="19">
    <source>
        <dbReference type="SAM" id="SignalP"/>
    </source>
</evidence>
<keyword evidence="11" id="KW-0408">Iron</keyword>
<name>A0A7S2V1Z6_9STRA</name>
<dbReference type="EMBL" id="HBHR01013369">
    <property type="protein sequence ID" value="CAD9864669.1"/>
    <property type="molecule type" value="Transcribed_RNA"/>
</dbReference>
<protein>
    <recommendedName>
        <fullName evidence="3">plastoquinol--plastocyanin reductase</fullName>
        <ecNumber evidence="3">7.1.1.6</ecNumber>
    </recommendedName>
</protein>
<keyword evidence="12" id="KW-0411">Iron-sulfur</keyword>
<evidence type="ECO:0000256" key="11">
    <source>
        <dbReference type="ARBA" id="ARBA00023004"/>
    </source>
</evidence>
<dbReference type="GO" id="GO:0009496">
    <property type="term" value="F:plastoquinol--plastocyanin reductase activity"/>
    <property type="evidence" value="ECO:0007669"/>
    <property type="project" value="UniProtKB-EC"/>
</dbReference>
<sequence length="272" mass="29547">MFKIIVLAVILGISNAFVSPMVSLTRIQVYTPTLTMSAPETTFAQGSEVSASLSTPPNTFMQSSEMSASDKVPVSNDDIVPDVKIDNLFPDRKISKKPDDKFIPDMGRRKLMNLLLAGTVGLNVAAFGLPYVYFFVPPKQGGGSSSTNALDALGSEIKADQWLETHQTGDRSLVQGLKGDATYLIVTEENAIESYGLNAVCTHLGCVVPWNKAANKFICPCHGSQYDSTGKVVRGPAPLSLALAHVENDDGKIVFETWTEKDFRTGLDPWWK</sequence>
<comment type="catalytic activity">
    <reaction evidence="16">
        <text>2 oxidized [plastocyanin] + a plastoquinol + 2 H(+)(in) = 2 reduced [plastocyanin] + a plastoquinone + 4 H(+)(out)</text>
        <dbReference type="Rhea" id="RHEA:22148"/>
        <dbReference type="Rhea" id="RHEA-COMP:9561"/>
        <dbReference type="Rhea" id="RHEA-COMP:9562"/>
        <dbReference type="Rhea" id="RHEA-COMP:10039"/>
        <dbReference type="Rhea" id="RHEA-COMP:10040"/>
        <dbReference type="ChEBI" id="CHEBI:15378"/>
        <dbReference type="ChEBI" id="CHEBI:17757"/>
        <dbReference type="ChEBI" id="CHEBI:29036"/>
        <dbReference type="ChEBI" id="CHEBI:49552"/>
        <dbReference type="ChEBI" id="CHEBI:62192"/>
        <dbReference type="EC" id="7.1.1.6"/>
    </reaction>
</comment>
<dbReference type="InterPro" id="IPR036922">
    <property type="entry name" value="Rieske_2Fe-2S_sf"/>
</dbReference>
<feature type="signal peptide" evidence="19">
    <location>
        <begin position="1"/>
        <end position="16"/>
    </location>
</feature>
<evidence type="ECO:0000256" key="3">
    <source>
        <dbReference type="ARBA" id="ARBA00012952"/>
    </source>
</evidence>
<evidence type="ECO:0000256" key="5">
    <source>
        <dbReference type="ARBA" id="ARBA00022692"/>
    </source>
</evidence>
<evidence type="ECO:0000256" key="8">
    <source>
        <dbReference type="ARBA" id="ARBA00022967"/>
    </source>
</evidence>
<dbReference type="HAMAP" id="MF_01335">
    <property type="entry name" value="Cytb6_f_Rieske"/>
    <property type="match status" value="1"/>
</dbReference>
<reference evidence="21" key="1">
    <citation type="submission" date="2021-01" db="EMBL/GenBank/DDBJ databases">
        <authorList>
            <person name="Corre E."/>
            <person name="Pelletier E."/>
            <person name="Niang G."/>
            <person name="Scheremetjew M."/>
            <person name="Finn R."/>
            <person name="Kale V."/>
            <person name="Holt S."/>
            <person name="Cochrane G."/>
            <person name="Meng A."/>
            <person name="Brown T."/>
            <person name="Cohen L."/>
        </authorList>
    </citation>
    <scope>NUCLEOTIDE SEQUENCE</scope>
    <source>
        <strain evidence="21">CCMP1661</strain>
    </source>
</reference>
<keyword evidence="10 18" id="KW-1133">Transmembrane helix</keyword>
<keyword evidence="6" id="KW-0001">2Fe-2S</keyword>
<organism evidence="21">
    <name type="scientific">Fibrocapsa japonica</name>
    <dbReference type="NCBI Taxonomy" id="94617"/>
    <lineage>
        <taxon>Eukaryota</taxon>
        <taxon>Sar</taxon>
        <taxon>Stramenopiles</taxon>
        <taxon>Ochrophyta</taxon>
        <taxon>Raphidophyceae</taxon>
        <taxon>Chattonellales</taxon>
        <taxon>Chattonellaceae</taxon>
        <taxon>Fibrocapsa</taxon>
    </lineage>
</organism>
<evidence type="ECO:0000256" key="12">
    <source>
        <dbReference type="ARBA" id="ARBA00023014"/>
    </source>
</evidence>
<dbReference type="AlphaFoldDB" id="A0A7S2V1Z6"/>
<evidence type="ECO:0000256" key="16">
    <source>
        <dbReference type="ARBA" id="ARBA00047828"/>
    </source>
</evidence>
<evidence type="ECO:0000256" key="13">
    <source>
        <dbReference type="ARBA" id="ARBA00023136"/>
    </source>
</evidence>